<dbReference type="InterPro" id="IPR012337">
    <property type="entry name" value="RNaseH-like_sf"/>
</dbReference>
<gene>
    <name evidence="3" type="ORF">Pfra01_002548000</name>
</gene>
<evidence type="ECO:0000259" key="2">
    <source>
        <dbReference type="Pfam" id="PF13456"/>
    </source>
</evidence>
<feature type="compositionally biased region" description="Polar residues" evidence="1">
    <location>
        <begin position="182"/>
        <end position="194"/>
    </location>
</feature>
<feature type="region of interest" description="Disordered" evidence="1">
    <location>
        <begin position="182"/>
        <end position="201"/>
    </location>
</feature>
<comment type="caution">
    <text evidence="3">The sequence shown here is derived from an EMBL/GenBank/DDBJ whole genome shotgun (WGS) entry which is preliminary data.</text>
</comment>
<dbReference type="InterPro" id="IPR002156">
    <property type="entry name" value="RNaseH_domain"/>
</dbReference>
<keyword evidence="4" id="KW-1185">Reference proteome</keyword>
<dbReference type="AlphaFoldDB" id="A0A9W6YBJ8"/>
<dbReference type="Gene3D" id="3.30.420.10">
    <property type="entry name" value="Ribonuclease H-like superfamily/Ribonuclease H"/>
    <property type="match status" value="1"/>
</dbReference>
<evidence type="ECO:0000313" key="3">
    <source>
        <dbReference type="EMBL" id="GMF59041.1"/>
    </source>
</evidence>
<dbReference type="SUPFAM" id="SSF53098">
    <property type="entry name" value="Ribonuclease H-like"/>
    <property type="match status" value="1"/>
</dbReference>
<evidence type="ECO:0000256" key="1">
    <source>
        <dbReference type="SAM" id="MobiDB-lite"/>
    </source>
</evidence>
<dbReference type="EMBL" id="BSXT01004825">
    <property type="protein sequence ID" value="GMF59041.1"/>
    <property type="molecule type" value="Genomic_DNA"/>
</dbReference>
<evidence type="ECO:0000313" key="4">
    <source>
        <dbReference type="Proteomes" id="UP001165121"/>
    </source>
</evidence>
<dbReference type="Proteomes" id="UP001165121">
    <property type="component" value="Unassembled WGS sequence"/>
</dbReference>
<dbReference type="GO" id="GO:0003676">
    <property type="term" value="F:nucleic acid binding"/>
    <property type="evidence" value="ECO:0007669"/>
    <property type="project" value="InterPro"/>
</dbReference>
<dbReference type="Pfam" id="PF13456">
    <property type="entry name" value="RVT_3"/>
    <property type="match status" value="1"/>
</dbReference>
<proteinExistence type="predicted"/>
<dbReference type="InterPro" id="IPR036397">
    <property type="entry name" value="RNaseH_sf"/>
</dbReference>
<name>A0A9W6YBJ8_9STRA</name>
<feature type="domain" description="RNase H type-1" evidence="2">
    <location>
        <begin position="57"/>
        <end position="145"/>
    </location>
</feature>
<dbReference type="GO" id="GO:0004523">
    <property type="term" value="F:RNA-DNA hybrid ribonuclease activity"/>
    <property type="evidence" value="ECO:0007669"/>
    <property type="project" value="InterPro"/>
</dbReference>
<dbReference type="OrthoDB" id="2016287at2759"/>
<protein>
    <submittedName>
        <fullName evidence="3">Unnamed protein product</fullName>
    </submittedName>
</protein>
<accession>A0A9W6YBJ8</accession>
<feature type="region of interest" description="Disordered" evidence="1">
    <location>
        <begin position="214"/>
        <end position="238"/>
    </location>
</feature>
<sequence length="282" mass="30602">MRMDPELLYAEVPPGYKGYVLSFHGSAKTTKNGGYGSCSWILWKLPFWDIEIAASAHLPSTTVNVALYTGMNNGVVAAIQRGVSDIIIVGDARLAIQQSMGVIACKKDVLSVELARHKELIKNLNSVCYPHVVRLYNSAADSMTTEALETKAGRVVLSLERKADLRALDNIPEQVYTSRDSADTIGNSAATIGNSAEERENSPLEAIDEGLGEVSEAPSRPRTRRRTSGNKVEFEGAQLRTSKGIAEFPAELGEKSTPDANAINPLVVQAKWRQSISIAQDE</sequence>
<organism evidence="3 4">
    <name type="scientific">Phytophthora fragariaefolia</name>
    <dbReference type="NCBI Taxonomy" id="1490495"/>
    <lineage>
        <taxon>Eukaryota</taxon>
        <taxon>Sar</taxon>
        <taxon>Stramenopiles</taxon>
        <taxon>Oomycota</taxon>
        <taxon>Peronosporomycetes</taxon>
        <taxon>Peronosporales</taxon>
        <taxon>Peronosporaceae</taxon>
        <taxon>Phytophthora</taxon>
    </lineage>
</organism>
<reference evidence="3" key="1">
    <citation type="submission" date="2023-04" db="EMBL/GenBank/DDBJ databases">
        <title>Phytophthora fragariaefolia NBRC 109709.</title>
        <authorList>
            <person name="Ichikawa N."/>
            <person name="Sato H."/>
            <person name="Tonouchi N."/>
        </authorList>
    </citation>
    <scope>NUCLEOTIDE SEQUENCE</scope>
    <source>
        <strain evidence="3">NBRC 109709</strain>
    </source>
</reference>